<dbReference type="InterPro" id="IPR002698">
    <property type="entry name" value="FTHF_cligase"/>
</dbReference>
<dbReference type="GO" id="GO:0005524">
    <property type="term" value="F:ATP binding"/>
    <property type="evidence" value="ECO:0007669"/>
    <property type="project" value="UniProtKB-KW"/>
</dbReference>
<dbReference type="PANTHER" id="PTHR23407">
    <property type="entry name" value="ATPASE INHIBITOR/5-FORMYLTETRAHYDROFOLATE CYCLO-LIGASE"/>
    <property type="match status" value="1"/>
</dbReference>
<organism evidence="7 9">
    <name type="scientific">Enterococcus silesiacus</name>
    <dbReference type="NCBI Taxonomy" id="332949"/>
    <lineage>
        <taxon>Bacteria</taxon>
        <taxon>Bacillati</taxon>
        <taxon>Bacillota</taxon>
        <taxon>Bacilli</taxon>
        <taxon>Lactobacillales</taxon>
        <taxon>Enterococcaceae</taxon>
        <taxon>Enterococcus</taxon>
    </lineage>
</organism>
<keyword evidence="5" id="KW-0460">Magnesium</keyword>
<dbReference type="Proteomes" id="UP000065511">
    <property type="component" value="Chromosome"/>
</dbReference>
<evidence type="ECO:0000256" key="2">
    <source>
        <dbReference type="ARBA" id="ARBA00022741"/>
    </source>
</evidence>
<reference evidence="7 9" key="1">
    <citation type="submission" date="2014-12" db="EMBL/GenBank/DDBJ databases">
        <title>Draft genome sequences of 29 type strains of Enterococci.</title>
        <authorList>
            <person name="Zhong Z."/>
            <person name="Sun Z."/>
            <person name="Liu W."/>
            <person name="Zhang W."/>
            <person name="Zhang H."/>
        </authorList>
    </citation>
    <scope>NUCLEOTIDE SEQUENCE [LARGE SCALE GENOMIC DNA]</scope>
    <source>
        <strain evidence="7 9">DSM 22801</strain>
    </source>
</reference>
<evidence type="ECO:0000256" key="3">
    <source>
        <dbReference type="ARBA" id="ARBA00022840"/>
    </source>
</evidence>
<keyword evidence="8" id="KW-1185">Reference proteome</keyword>
<dbReference type="OrthoDB" id="9801938at2"/>
<dbReference type="Gene3D" id="3.40.50.10420">
    <property type="entry name" value="NagB/RpiA/CoA transferase-like"/>
    <property type="match status" value="1"/>
</dbReference>
<dbReference type="Pfam" id="PF01812">
    <property type="entry name" value="5-FTHF_cyc-lig"/>
    <property type="match status" value="1"/>
</dbReference>
<evidence type="ECO:0000256" key="1">
    <source>
        <dbReference type="ARBA" id="ARBA00010638"/>
    </source>
</evidence>
<name>A0A0S3KB80_9ENTE</name>
<gene>
    <name evidence="6" type="ORF">ATZ33_09285</name>
    <name evidence="7" type="ORF">RV15_GL003633</name>
</gene>
<evidence type="ECO:0000313" key="8">
    <source>
        <dbReference type="Proteomes" id="UP000065511"/>
    </source>
</evidence>
<proteinExistence type="inferred from homology"/>
<keyword evidence="2 4" id="KW-0547">Nucleotide-binding</keyword>
<dbReference type="NCBIfam" id="TIGR02727">
    <property type="entry name" value="MTHFS_bact"/>
    <property type="match status" value="1"/>
</dbReference>
<feature type="binding site" evidence="4">
    <location>
        <begin position="132"/>
        <end position="140"/>
    </location>
    <ligand>
        <name>ATP</name>
        <dbReference type="ChEBI" id="CHEBI:30616"/>
    </ligand>
</feature>
<dbReference type="Proteomes" id="UP000183039">
    <property type="component" value="Unassembled WGS sequence"/>
</dbReference>
<dbReference type="GO" id="GO:0030272">
    <property type="term" value="F:5-formyltetrahydrofolate cyclo-ligase activity"/>
    <property type="evidence" value="ECO:0007669"/>
    <property type="project" value="UniProtKB-EC"/>
</dbReference>
<comment type="cofactor">
    <cofactor evidence="5">
        <name>Mg(2+)</name>
        <dbReference type="ChEBI" id="CHEBI:18420"/>
    </cofactor>
</comment>
<evidence type="ECO:0000313" key="7">
    <source>
        <dbReference type="EMBL" id="OJG91988.1"/>
    </source>
</evidence>
<dbReference type="PIRSF" id="PIRSF006806">
    <property type="entry name" value="FTHF_cligase"/>
    <property type="match status" value="1"/>
</dbReference>
<dbReference type="KEGG" id="ess:ATZ33_09285"/>
<dbReference type="AlphaFoldDB" id="A0A0S3KB80"/>
<dbReference type="EMBL" id="CP013614">
    <property type="protein sequence ID" value="ALS01555.1"/>
    <property type="molecule type" value="Genomic_DNA"/>
</dbReference>
<evidence type="ECO:0000256" key="4">
    <source>
        <dbReference type="PIRSR" id="PIRSR006806-1"/>
    </source>
</evidence>
<dbReference type="EMBL" id="JXLC01000009">
    <property type="protein sequence ID" value="OJG91988.1"/>
    <property type="molecule type" value="Genomic_DNA"/>
</dbReference>
<reference evidence="6 8" key="2">
    <citation type="submission" date="2015-12" db="EMBL/GenBank/DDBJ databases">
        <authorList>
            <person name="Lauer A."/>
            <person name="Humrighouse B."/>
            <person name="Loparev V."/>
            <person name="Shewmaker P.L."/>
            <person name="Whitney A.M."/>
            <person name="McLaughlin R.W."/>
        </authorList>
    </citation>
    <scope>NUCLEOTIDE SEQUENCE [LARGE SCALE GENOMIC DNA]</scope>
    <source>
        <strain evidence="6 8">LMG 23085</strain>
    </source>
</reference>
<evidence type="ECO:0000313" key="6">
    <source>
        <dbReference type="EMBL" id="ALS01555.1"/>
    </source>
</evidence>
<feature type="binding site" evidence="4">
    <location>
        <position position="56"/>
    </location>
    <ligand>
        <name>substrate</name>
    </ligand>
</feature>
<dbReference type="InterPro" id="IPR024185">
    <property type="entry name" value="FTHF_cligase-like_sf"/>
</dbReference>
<dbReference type="SUPFAM" id="SSF100950">
    <property type="entry name" value="NagB/RpiA/CoA transferase-like"/>
    <property type="match status" value="1"/>
</dbReference>
<dbReference type="GO" id="GO:0009396">
    <property type="term" value="P:folic acid-containing compound biosynthetic process"/>
    <property type="evidence" value="ECO:0007669"/>
    <property type="project" value="TreeGrafter"/>
</dbReference>
<accession>A0A0S3KB80</accession>
<protein>
    <recommendedName>
        <fullName evidence="5">5-formyltetrahydrofolate cyclo-ligase</fullName>
        <ecNumber evidence="5">6.3.3.2</ecNumber>
    </recommendedName>
</protein>
<dbReference type="GO" id="GO:0035999">
    <property type="term" value="P:tetrahydrofolate interconversion"/>
    <property type="evidence" value="ECO:0007669"/>
    <property type="project" value="TreeGrafter"/>
</dbReference>
<sequence length="179" mass="20758">MEKIRLRKLGLSNLNWLQKHPELKVQKEQEISQALFNDPCWKNAETVAITKPLAFEFDTHILLNRGWQEGKQMLMPITGKNRVLTFHIVTPETIFEKTRFGVEEPQDASVVSDKTIDLIVVPGIVFTHEGFRIGFGGGFYDRFLKHYQGETCSLVFSEQIQENWQVESFDMPVKRLFIS</sequence>
<keyword evidence="3 4" id="KW-0067">ATP-binding</keyword>
<keyword evidence="5" id="KW-0479">Metal-binding</keyword>
<comment type="catalytic activity">
    <reaction evidence="5">
        <text>(6S)-5-formyl-5,6,7,8-tetrahydrofolate + ATP = (6R)-5,10-methenyltetrahydrofolate + ADP + phosphate</text>
        <dbReference type="Rhea" id="RHEA:10488"/>
        <dbReference type="ChEBI" id="CHEBI:30616"/>
        <dbReference type="ChEBI" id="CHEBI:43474"/>
        <dbReference type="ChEBI" id="CHEBI:57455"/>
        <dbReference type="ChEBI" id="CHEBI:57457"/>
        <dbReference type="ChEBI" id="CHEBI:456216"/>
        <dbReference type="EC" id="6.3.3.2"/>
    </reaction>
</comment>
<evidence type="ECO:0000256" key="5">
    <source>
        <dbReference type="RuleBase" id="RU361279"/>
    </source>
</evidence>
<dbReference type="PANTHER" id="PTHR23407:SF1">
    <property type="entry name" value="5-FORMYLTETRAHYDROFOLATE CYCLO-LIGASE"/>
    <property type="match status" value="1"/>
</dbReference>
<dbReference type="GO" id="GO:0046872">
    <property type="term" value="F:metal ion binding"/>
    <property type="evidence" value="ECO:0007669"/>
    <property type="project" value="UniProtKB-KW"/>
</dbReference>
<comment type="similarity">
    <text evidence="1 5">Belongs to the 5-formyltetrahydrofolate cyclo-ligase family.</text>
</comment>
<dbReference type="InterPro" id="IPR037171">
    <property type="entry name" value="NagB/RpiA_transferase-like"/>
</dbReference>
<dbReference type="EC" id="6.3.3.2" evidence="5"/>
<feature type="binding site" evidence="4">
    <location>
        <begin position="3"/>
        <end position="7"/>
    </location>
    <ligand>
        <name>ATP</name>
        <dbReference type="ChEBI" id="CHEBI:30616"/>
    </ligand>
</feature>
<dbReference type="RefSeq" id="WP_071877544.1">
    <property type="nucleotide sequence ID" value="NZ_JXLC01000009.1"/>
</dbReference>
<evidence type="ECO:0000313" key="9">
    <source>
        <dbReference type="Proteomes" id="UP000183039"/>
    </source>
</evidence>